<sequence>MEYGAAYIRTTRISDGDGVSMLSTTGIPSKYQPYHPENQQQPSSEASTQSRLSWLVSPASLQQSLPPIPSGNDTPGNLRPSVFGSRAVINAPFEEPASWANQANFRPARTDGPKPEPLINALRASESFPNNEIRQYFRHPRHILEPWTTGFWVRFPWHGFGALFAVVLLTGVSAGILLASDGSTLEYWRVGRDNTQPPVYISFLEMIINMLIFAALAEGVVLYFWRSLIRRSTLSNVHDIYDSAFLWGALTRIVRLHFNTVAIACLIATLSTARGPVLQRALTISETHISNSTKTMDLRIAPSPLVQYFQSSEDDPRSQGGITSALSKVLRDLKSGSTLGLNQTISECGDYCTGIITGFAFKANCVSSTSSFDLSALPAECKSCSTSGCERTCATRLENDFNPTFFSVDYRTVTGKSQERQLFLTSTYKNGASCKGDIQVHTCSLTPVTTDYSIVISNGTIDLLSVGSNGTSNNDSTSQNSILLMDKYWPLAFETLFPPVSVNVSPTDDYSKLRYNKCVIPSDRPNEVVGGDLKTSCSSGTDLQASLLTEDLSVLYATPGKAPEGADVYCGLTWRDPMQDMVKKMQSLAFRVAVDMAQVDESVFTPTDNGKTVKEMRENWQQSVTLSTTRRQPVYQTSKALVAVGILLSVAGIVGILPLYMGFWELGRKVSLNPLEVARAFGAPLLGGVDGNSTPETIVVERGGMAVRYGALERYGQEKKLRVEESARATVRVPWQGEIFG</sequence>
<feature type="region of interest" description="Disordered" evidence="1">
    <location>
        <begin position="17"/>
        <end position="52"/>
    </location>
</feature>
<gene>
    <name evidence="3" type="ORF">CC78DRAFT_240507</name>
</gene>
<keyword evidence="2" id="KW-0472">Membrane</keyword>
<dbReference type="Proteomes" id="UP000800093">
    <property type="component" value="Unassembled WGS sequence"/>
</dbReference>
<evidence type="ECO:0000313" key="3">
    <source>
        <dbReference type="EMBL" id="KAF2269829.1"/>
    </source>
</evidence>
<feature type="compositionally biased region" description="Polar residues" evidence="1">
    <location>
        <begin position="37"/>
        <end position="52"/>
    </location>
</feature>
<dbReference type="PANTHER" id="PTHR37576">
    <property type="entry name" value="DEFECT AT LOW TEMPERATURE PROTEIN 1"/>
    <property type="match status" value="1"/>
</dbReference>
<keyword evidence="2" id="KW-0812">Transmembrane</keyword>
<dbReference type="PANTHER" id="PTHR37576:SF2">
    <property type="entry name" value="DEFECT AT LOW TEMPERATURE PROTEIN 1"/>
    <property type="match status" value="1"/>
</dbReference>
<dbReference type="OrthoDB" id="5357734at2759"/>
<dbReference type="Pfam" id="PF11374">
    <property type="entry name" value="DUF3176"/>
    <property type="match status" value="1"/>
</dbReference>
<keyword evidence="4" id="KW-1185">Reference proteome</keyword>
<evidence type="ECO:0000256" key="1">
    <source>
        <dbReference type="SAM" id="MobiDB-lite"/>
    </source>
</evidence>
<organism evidence="3 4">
    <name type="scientific">Lojkania enalia</name>
    <dbReference type="NCBI Taxonomy" id="147567"/>
    <lineage>
        <taxon>Eukaryota</taxon>
        <taxon>Fungi</taxon>
        <taxon>Dikarya</taxon>
        <taxon>Ascomycota</taxon>
        <taxon>Pezizomycotina</taxon>
        <taxon>Dothideomycetes</taxon>
        <taxon>Pleosporomycetidae</taxon>
        <taxon>Pleosporales</taxon>
        <taxon>Pleosporales incertae sedis</taxon>
        <taxon>Lojkania</taxon>
    </lineage>
</organism>
<name>A0A9P4TQW2_9PLEO</name>
<reference evidence="4" key="1">
    <citation type="journal article" date="2020" name="Stud. Mycol.">
        <title>101 Dothideomycetes genomes: A test case for predicting lifestyles and emergence of pathogens.</title>
        <authorList>
            <person name="Haridas S."/>
            <person name="Albert R."/>
            <person name="Binder M."/>
            <person name="Bloem J."/>
            <person name="LaButti K."/>
            <person name="Salamov A."/>
            <person name="Andreopoulos B."/>
            <person name="Baker S."/>
            <person name="Barry K."/>
            <person name="Bills G."/>
            <person name="Bluhm B."/>
            <person name="Cannon C."/>
            <person name="Castanera R."/>
            <person name="Culley D."/>
            <person name="Daum C."/>
            <person name="Ezra D."/>
            <person name="Gonzalez J."/>
            <person name="Henrissat B."/>
            <person name="Kuo A."/>
            <person name="Liang C."/>
            <person name="Lipzen A."/>
            <person name="Lutzoni F."/>
            <person name="Magnuson J."/>
            <person name="Mondo S."/>
            <person name="Nolan M."/>
            <person name="Ohm R."/>
            <person name="Pangilinan J."/>
            <person name="Park H.-J."/>
            <person name="Ramirez L."/>
            <person name="Alfaro M."/>
            <person name="Sun H."/>
            <person name="Tritt A."/>
            <person name="Yoshinaga Y."/>
            <person name="Zwiers L.-H."/>
            <person name="Turgeon B."/>
            <person name="Goodwin S."/>
            <person name="Spatafora J."/>
            <person name="Crous P."/>
            <person name="Grigoriev I."/>
        </authorList>
    </citation>
    <scope>NUCLEOTIDE SEQUENCE [LARGE SCALE GENOMIC DNA]</scope>
    <source>
        <strain evidence="4">CBS 304.66</strain>
    </source>
</reference>
<dbReference type="AlphaFoldDB" id="A0A9P4TQW2"/>
<feature type="transmembrane region" description="Helical" evidence="2">
    <location>
        <begin position="199"/>
        <end position="225"/>
    </location>
</feature>
<keyword evidence="2" id="KW-1133">Transmembrane helix</keyword>
<proteinExistence type="predicted"/>
<feature type="transmembrane region" description="Helical" evidence="2">
    <location>
        <begin position="640"/>
        <end position="664"/>
    </location>
</feature>
<evidence type="ECO:0000256" key="2">
    <source>
        <dbReference type="SAM" id="Phobius"/>
    </source>
</evidence>
<protein>
    <submittedName>
        <fullName evidence="3">Uncharacterized protein</fullName>
    </submittedName>
</protein>
<evidence type="ECO:0000313" key="4">
    <source>
        <dbReference type="Proteomes" id="UP000800093"/>
    </source>
</evidence>
<dbReference type="InterPro" id="IPR021514">
    <property type="entry name" value="DUF3176"/>
</dbReference>
<feature type="transmembrane region" description="Helical" evidence="2">
    <location>
        <begin position="160"/>
        <end position="179"/>
    </location>
</feature>
<accession>A0A9P4TQW2</accession>
<dbReference type="EMBL" id="ML986581">
    <property type="protein sequence ID" value="KAF2269829.1"/>
    <property type="molecule type" value="Genomic_DNA"/>
</dbReference>
<comment type="caution">
    <text evidence="3">The sequence shown here is derived from an EMBL/GenBank/DDBJ whole genome shotgun (WGS) entry which is preliminary data.</text>
</comment>